<dbReference type="EMBL" id="JANAKD010000255">
    <property type="protein sequence ID" value="KAJ3495684.1"/>
    <property type="molecule type" value="Genomic_DNA"/>
</dbReference>
<sequence length="313" mass="34573">MGQYWSLIYPPTAVLTEDNLTDQSGKVFIITGGSSGCGLELASILYMHNARVYIAARSKATADEAITTIKQRHPGSSGEIKFLHLDLSDLTTIKKSATEFLSKESRLDVLWNNAGVMWPPQGSVTAQGYELQLGTNNVGHFLFTRLLYPLLVKTAKSSPTATVRVVWVSSAAALRAPNPAVDFANMDYHNDESPQQKYARSKAGNVLHACEMARLAKTDGIISVSLHPGLLMTNLQRYIPSWQVSLFGLVAYPAKYGAYTELYAGLHDDVTQEHNGAWLLPWGRIVPARKDLADAALGRQYWEWSENQIKAYL</sequence>
<dbReference type="Proteomes" id="UP001148737">
    <property type="component" value="Unassembled WGS sequence"/>
</dbReference>
<gene>
    <name evidence="1" type="ORF">NLG97_g3216</name>
</gene>
<protein>
    <submittedName>
        <fullName evidence="1">Uncharacterized protein</fullName>
    </submittedName>
</protein>
<accession>A0ACC1QYP4</accession>
<proteinExistence type="predicted"/>
<organism evidence="1 2">
    <name type="scientific">Lecanicillium saksenae</name>
    <dbReference type="NCBI Taxonomy" id="468837"/>
    <lineage>
        <taxon>Eukaryota</taxon>
        <taxon>Fungi</taxon>
        <taxon>Dikarya</taxon>
        <taxon>Ascomycota</taxon>
        <taxon>Pezizomycotina</taxon>
        <taxon>Sordariomycetes</taxon>
        <taxon>Hypocreomycetidae</taxon>
        <taxon>Hypocreales</taxon>
        <taxon>Cordycipitaceae</taxon>
        <taxon>Lecanicillium</taxon>
    </lineage>
</organism>
<keyword evidence="2" id="KW-1185">Reference proteome</keyword>
<evidence type="ECO:0000313" key="1">
    <source>
        <dbReference type="EMBL" id="KAJ3495684.1"/>
    </source>
</evidence>
<evidence type="ECO:0000313" key="2">
    <source>
        <dbReference type="Proteomes" id="UP001148737"/>
    </source>
</evidence>
<name>A0ACC1QYP4_9HYPO</name>
<reference evidence="1" key="1">
    <citation type="submission" date="2022-07" db="EMBL/GenBank/DDBJ databases">
        <title>Genome Sequence of Lecanicillium saksenae.</title>
        <authorList>
            <person name="Buettner E."/>
        </authorList>
    </citation>
    <scope>NUCLEOTIDE SEQUENCE</scope>
    <source>
        <strain evidence="1">VT-O1</strain>
    </source>
</reference>
<comment type="caution">
    <text evidence="1">The sequence shown here is derived from an EMBL/GenBank/DDBJ whole genome shotgun (WGS) entry which is preliminary data.</text>
</comment>